<dbReference type="Proteomes" id="UP000823922">
    <property type="component" value="Unassembled WGS sequence"/>
</dbReference>
<reference evidence="1" key="1">
    <citation type="journal article" date="2021" name="PeerJ">
        <title>Extensive microbial diversity within the chicken gut microbiome revealed by metagenomics and culture.</title>
        <authorList>
            <person name="Gilroy R."/>
            <person name="Ravi A."/>
            <person name="Getino M."/>
            <person name="Pursley I."/>
            <person name="Horton D.L."/>
            <person name="Alikhan N.F."/>
            <person name="Baker D."/>
            <person name="Gharbi K."/>
            <person name="Hall N."/>
            <person name="Watson M."/>
            <person name="Adriaenssens E.M."/>
            <person name="Foster-Nyarko E."/>
            <person name="Jarju S."/>
            <person name="Secka A."/>
            <person name="Antonio M."/>
            <person name="Oren A."/>
            <person name="Chaudhuri R.R."/>
            <person name="La Ragione R."/>
            <person name="Hildebrand F."/>
            <person name="Pallen M.J."/>
        </authorList>
    </citation>
    <scope>NUCLEOTIDE SEQUENCE</scope>
    <source>
        <strain evidence="1">ChiBcec1-1630</strain>
    </source>
</reference>
<gene>
    <name evidence="1" type="ORF">H9926_10010</name>
</gene>
<sequence>GIPFEGYGPQSAVIIGFLKTESDSRQYFRPSGNIPTGTSSILMGESVKYPMAEKTVFQNFYFQENMIWRAPFLVFFRQLCYSE</sequence>
<accession>A0A9D2QIT7</accession>
<evidence type="ECO:0000313" key="2">
    <source>
        <dbReference type="Proteomes" id="UP000823922"/>
    </source>
</evidence>
<reference evidence="1" key="2">
    <citation type="submission" date="2021-04" db="EMBL/GenBank/DDBJ databases">
        <authorList>
            <person name="Gilroy R."/>
        </authorList>
    </citation>
    <scope>NUCLEOTIDE SEQUENCE</scope>
    <source>
        <strain evidence="1">ChiBcec1-1630</strain>
    </source>
</reference>
<dbReference type="EMBL" id="DWVS01000253">
    <property type="protein sequence ID" value="HJC88336.1"/>
    <property type="molecule type" value="Genomic_DNA"/>
</dbReference>
<protein>
    <submittedName>
        <fullName evidence="1">Uncharacterized protein</fullName>
    </submittedName>
</protein>
<feature type="non-terminal residue" evidence="1">
    <location>
        <position position="1"/>
    </location>
</feature>
<evidence type="ECO:0000313" key="1">
    <source>
        <dbReference type="EMBL" id="HJC88336.1"/>
    </source>
</evidence>
<comment type="caution">
    <text evidence="1">The sequence shown here is derived from an EMBL/GenBank/DDBJ whole genome shotgun (WGS) entry which is preliminary data.</text>
</comment>
<proteinExistence type="predicted"/>
<name>A0A9D2QIT7_9FIRM</name>
<dbReference type="AlphaFoldDB" id="A0A9D2QIT7"/>
<organism evidence="1 2">
    <name type="scientific">Candidatus Eisenbergiella intestinigallinarum</name>
    <dbReference type="NCBI Taxonomy" id="2838549"/>
    <lineage>
        <taxon>Bacteria</taxon>
        <taxon>Bacillati</taxon>
        <taxon>Bacillota</taxon>
        <taxon>Clostridia</taxon>
        <taxon>Lachnospirales</taxon>
        <taxon>Lachnospiraceae</taxon>
        <taxon>Eisenbergiella</taxon>
    </lineage>
</organism>